<feature type="transmembrane region" description="Helical" evidence="13">
    <location>
        <begin position="237"/>
        <end position="256"/>
    </location>
</feature>
<feature type="transmembrane region" description="Helical" evidence="13">
    <location>
        <begin position="277"/>
        <end position="296"/>
    </location>
</feature>
<dbReference type="EMBL" id="BAAAYX010000002">
    <property type="protein sequence ID" value="GAA3695552.1"/>
    <property type="molecule type" value="Genomic_DNA"/>
</dbReference>
<gene>
    <name evidence="16" type="primary">ftsX</name>
    <name evidence="16" type="ORF">GCM10022204_09180</name>
</gene>
<reference evidence="17" key="1">
    <citation type="journal article" date="2019" name="Int. J. Syst. Evol. Microbiol.">
        <title>The Global Catalogue of Microorganisms (GCM) 10K type strain sequencing project: providing services to taxonomists for standard genome sequencing and annotation.</title>
        <authorList>
            <consortium name="The Broad Institute Genomics Platform"/>
            <consortium name="The Broad Institute Genome Sequencing Center for Infectious Disease"/>
            <person name="Wu L."/>
            <person name="Ma J."/>
        </authorList>
    </citation>
    <scope>NUCLEOTIDE SEQUENCE [LARGE SCALE GENOMIC DNA]</scope>
    <source>
        <strain evidence="17">JCM 16548</strain>
    </source>
</reference>
<evidence type="ECO:0000256" key="1">
    <source>
        <dbReference type="ARBA" id="ARBA00003552"/>
    </source>
</evidence>
<keyword evidence="7 12" id="KW-0132">Cell division</keyword>
<dbReference type="RefSeq" id="WP_344811085.1">
    <property type="nucleotide sequence ID" value="NZ_BAAAYX010000002.1"/>
</dbReference>
<dbReference type="NCBIfam" id="NF038346">
    <property type="entry name" value="FtsX_actino"/>
    <property type="match status" value="1"/>
</dbReference>
<dbReference type="InterPro" id="IPR040690">
    <property type="entry name" value="FtsX_ECD"/>
</dbReference>
<evidence type="ECO:0000256" key="9">
    <source>
        <dbReference type="ARBA" id="ARBA00022989"/>
    </source>
</evidence>
<keyword evidence="6 12" id="KW-1003">Cell membrane</keyword>
<dbReference type="PIRSF" id="PIRSF003097">
    <property type="entry name" value="FtsX"/>
    <property type="match status" value="1"/>
</dbReference>
<evidence type="ECO:0000256" key="4">
    <source>
        <dbReference type="ARBA" id="ARBA00011160"/>
    </source>
</evidence>
<evidence type="ECO:0000256" key="13">
    <source>
        <dbReference type="SAM" id="Phobius"/>
    </source>
</evidence>
<dbReference type="Gene3D" id="3.30.70.3040">
    <property type="match status" value="1"/>
</dbReference>
<evidence type="ECO:0000256" key="7">
    <source>
        <dbReference type="ARBA" id="ARBA00022618"/>
    </source>
</evidence>
<keyword evidence="10 12" id="KW-0472">Membrane</keyword>
<protein>
    <recommendedName>
        <fullName evidence="5 12">Cell division protein FtsX</fullName>
    </recommendedName>
</protein>
<evidence type="ECO:0000313" key="17">
    <source>
        <dbReference type="Proteomes" id="UP001500051"/>
    </source>
</evidence>
<keyword evidence="9 13" id="KW-1133">Transmembrane helix</keyword>
<evidence type="ECO:0000259" key="15">
    <source>
        <dbReference type="Pfam" id="PF18075"/>
    </source>
</evidence>
<feature type="domain" description="ABC3 transporter permease C-terminal" evidence="14">
    <location>
        <begin position="185"/>
        <end position="300"/>
    </location>
</feature>
<evidence type="ECO:0000256" key="12">
    <source>
        <dbReference type="PIRNR" id="PIRNR003097"/>
    </source>
</evidence>
<feature type="transmembrane region" description="Helical" evidence="13">
    <location>
        <begin position="213"/>
        <end position="231"/>
    </location>
</feature>
<evidence type="ECO:0000259" key="14">
    <source>
        <dbReference type="Pfam" id="PF02687"/>
    </source>
</evidence>
<keyword evidence="17" id="KW-1185">Reference proteome</keyword>
<name>A0ABP7CSP8_9ACTN</name>
<evidence type="ECO:0000256" key="11">
    <source>
        <dbReference type="ARBA" id="ARBA00023306"/>
    </source>
</evidence>
<dbReference type="PANTHER" id="PTHR47755:SF1">
    <property type="entry name" value="CELL DIVISION PROTEIN FTSX"/>
    <property type="match status" value="1"/>
</dbReference>
<feature type="transmembrane region" description="Helical" evidence="13">
    <location>
        <begin position="177"/>
        <end position="201"/>
    </location>
</feature>
<evidence type="ECO:0000256" key="5">
    <source>
        <dbReference type="ARBA" id="ARBA00021907"/>
    </source>
</evidence>
<dbReference type="Proteomes" id="UP001500051">
    <property type="component" value="Unassembled WGS sequence"/>
</dbReference>
<evidence type="ECO:0000256" key="3">
    <source>
        <dbReference type="ARBA" id="ARBA00007379"/>
    </source>
</evidence>
<comment type="subcellular location">
    <subcellularLocation>
        <location evidence="2">Cell membrane</location>
        <topology evidence="2">Multi-pass membrane protein</topology>
    </subcellularLocation>
</comment>
<accession>A0ABP7CSP8</accession>
<evidence type="ECO:0000313" key="16">
    <source>
        <dbReference type="EMBL" id="GAA3695552.1"/>
    </source>
</evidence>
<dbReference type="Pfam" id="PF02687">
    <property type="entry name" value="FtsX"/>
    <property type="match status" value="1"/>
</dbReference>
<dbReference type="Pfam" id="PF18075">
    <property type="entry name" value="FtsX_ECD"/>
    <property type="match status" value="1"/>
</dbReference>
<sequence length="304" mass="33706">MRFRHIFSETFAGLRQNLTMTLAVVMTMWVSLSLFGAGLLANQQVDLFKGNWYDKIEISIFLCTPDVRGEQCEPGQGVTEAQKDTIRQTLESNPEVAPGGVYFETKQEAWEAFQKAYAGSPIQDSLTVDQMQESFRVKLKNPEQYEGVVSAVVGLKGVQAVQDLKKYLDPLFSWLRLLQWGTIGASVLLLLAAALQIGNTIRLNAFARRREIGIMRLVGASNLYITLPFLFEAVIAALIGIVFASVTLVTGVYFIIMQKAQVSIRGLPWIGWEQTGWALLGVAAVGLALSIIPTLITTRKYLRV</sequence>
<comment type="caution">
    <text evidence="16">The sequence shown here is derived from an EMBL/GenBank/DDBJ whole genome shotgun (WGS) entry which is preliminary data.</text>
</comment>
<keyword evidence="11 12" id="KW-0131">Cell cycle</keyword>
<dbReference type="InterPro" id="IPR047929">
    <property type="entry name" value="FtsX_actino"/>
</dbReference>
<evidence type="ECO:0000256" key="2">
    <source>
        <dbReference type="ARBA" id="ARBA00004651"/>
    </source>
</evidence>
<evidence type="ECO:0000256" key="6">
    <source>
        <dbReference type="ARBA" id="ARBA00022475"/>
    </source>
</evidence>
<feature type="transmembrane region" description="Helical" evidence="13">
    <location>
        <begin position="21"/>
        <end position="41"/>
    </location>
</feature>
<evidence type="ECO:0000256" key="8">
    <source>
        <dbReference type="ARBA" id="ARBA00022692"/>
    </source>
</evidence>
<comment type="similarity">
    <text evidence="3 12">Belongs to the ABC-4 integral membrane protein family. FtsX subfamily.</text>
</comment>
<keyword evidence="8 13" id="KW-0812">Transmembrane</keyword>
<comment type="function">
    <text evidence="1">Part of the ABC transporter FtsEX involved in cellular division.</text>
</comment>
<evidence type="ECO:0000256" key="10">
    <source>
        <dbReference type="ARBA" id="ARBA00023136"/>
    </source>
</evidence>
<proteinExistence type="inferred from homology"/>
<organism evidence="16 17">
    <name type="scientific">Microlunatus aurantiacus</name>
    <dbReference type="NCBI Taxonomy" id="446786"/>
    <lineage>
        <taxon>Bacteria</taxon>
        <taxon>Bacillati</taxon>
        <taxon>Actinomycetota</taxon>
        <taxon>Actinomycetes</taxon>
        <taxon>Propionibacteriales</taxon>
        <taxon>Propionibacteriaceae</taxon>
        <taxon>Microlunatus</taxon>
    </lineage>
</organism>
<feature type="domain" description="FtsX extracellular" evidence="15">
    <location>
        <begin position="56"/>
        <end position="161"/>
    </location>
</feature>
<dbReference type="InterPro" id="IPR003838">
    <property type="entry name" value="ABC3_permease_C"/>
</dbReference>
<dbReference type="InterPro" id="IPR004513">
    <property type="entry name" value="FtsX"/>
</dbReference>
<dbReference type="PANTHER" id="PTHR47755">
    <property type="entry name" value="CELL DIVISION PROTEIN FTSX"/>
    <property type="match status" value="1"/>
</dbReference>
<comment type="subunit">
    <text evidence="4">Forms a membrane-associated complex with FtsE.</text>
</comment>